<dbReference type="Proteomes" id="UP000053789">
    <property type="component" value="Unassembled WGS sequence"/>
</dbReference>
<dbReference type="EMBL" id="KN846987">
    <property type="protein sequence ID" value="KIW93548.1"/>
    <property type="molecule type" value="Genomic_DNA"/>
</dbReference>
<dbReference type="OrthoDB" id="5059218at2759"/>
<sequence length="105" mass="11686">MTTRSDVMGQLRKDPTHGLEHTLVDPLPMFIAGIDKASQESVLSLYRSVFGEGNVLPAPDIERVEMVKSHEILMQASNMCITISEMAKCTRAIAICSLHEWRGRS</sequence>
<name>A0A0D2HJW0_CLAB1</name>
<dbReference type="VEuPathDB" id="FungiDB:Z519_06153"/>
<proteinExistence type="predicted"/>
<evidence type="ECO:0000313" key="1">
    <source>
        <dbReference type="EMBL" id="KIW93548.1"/>
    </source>
</evidence>
<organism evidence="1 2">
    <name type="scientific">Cladophialophora bantiana (strain ATCC 10958 / CBS 173.52 / CDC B-1940 / NIH 8579)</name>
    <name type="common">Xylohypha bantiana</name>
    <dbReference type="NCBI Taxonomy" id="1442370"/>
    <lineage>
        <taxon>Eukaryota</taxon>
        <taxon>Fungi</taxon>
        <taxon>Dikarya</taxon>
        <taxon>Ascomycota</taxon>
        <taxon>Pezizomycotina</taxon>
        <taxon>Eurotiomycetes</taxon>
        <taxon>Chaetothyriomycetidae</taxon>
        <taxon>Chaetothyriales</taxon>
        <taxon>Herpotrichiellaceae</taxon>
        <taxon>Cladophialophora</taxon>
    </lineage>
</organism>
<dbReference type="GeneID" id="27699081"/>
<evidence type="ECO:0000313" key="2">
    <source>
        <dbReference type="Proteomes" id="UP000053789"/>
    </source>
</evidence>
<keyword evidence="2" id="KW-1185">Reference proteome</keyword>
<accession>A0A0D2HJW0</accession>
<reference evidence="1" key="1">
    <citation type="submission" date="2015-01" db="EMBL/GenBank/DDBJ databases">
        <title>The Genome Sequence of Cladophialophora bantiana CBS 173.52.</title>
        <authorList>
            <consortium name="The Broad Institute Genomics Platform"/>
            <person name="Cuomo C."/>
            <person name="de Hoog S."/>
            <person name="Gorbushina A."/>
            <person name="Stielow B."/>
            <person name="Teixiera M."/>
            <person name="Abouelleil A."/>
            <person name="Chapman S.B."/>
            <person name="Priest M."/>
            <person name="Young S.K."/>
            <person name="Wortman J."/>
            <person name="Nusbaum C."/>
            <person name="Birren B."/>
        </authorList>
    </citation>
    <scope>NUCLEOTIDE SEQUENCE [LARGE SCALE GENOMIC DNA]</scope>
    <source>
        <strain evidence="1">CBS 173.52</strain>
    </source>
</reference>
<dbReference type="HOGENOM" id="CLU_2236314_0_0_1"/>
<protein>
    <submittedName>
        <fullName evidence="1">Uncharacterized protein</fullName>
    </submittedName>
</protein>
<dbReference type="AlphaFoldDB" id="A0A0D2HJW0"/>
<dbReference type="RefSeq" id="XP_016620217.1">
    <property type="nucleotide sequence ID" value="XM_016763893.1"/>
</dbReference>
<gene>
    <name evidence="1" type="ORF">Z519_06153</name>
</gene>